<keyword evidence="2" id="KW-0808">Transferase</keyword>
<dbReference type="EC" id="2.7.7.49" evidence="1"/>
<evidence type="ECO:0000256" key="4">
    <source>
        <dbReference type="ARBA" id="ARBA00022722"/>
    </source>
</evidence>
<dbReference type="InterPro" id="IPR043502">
    <property type="entry name" value="DNA/RNA_pol_sf"/>
</dbReference>
<dbReference type="SUPFAM" id="SSF53098">
    <property type="entry name" value="Ribonuclease H-like"/>
    <property type="match status" value="1"/>
</dbReference>
<dbReference type="InterPro" id="IPR012337">
    <property type="entry name" value="RNaseH-like_sf"/>
</dbReference>
<keyword evidence="4" id="KW-0540">Nuclease</keyword>
<dbReference type="InterPro" id="IPR036397">
    <property type="entry name" value="RNaseH_sf"/>
</dbReference>
<keyword evidence="5" id="KW-0255">Endonuclease</keyword>
<keyword evidence="6" id="KW-0378">Hydrolase</keyword>
<dbReference type="PANTHER" id="PTHR37984:SF11">
    <property type="entry name" value="INTEGRASE CATALYTIC DOMAIN-CONTAINING PROTEIN"/>
    <property type="match status" value="1"/>
</dbReference>
<dbReference type="InterPro" id="IPR050951">
    <property type="entry name" value="Retrovirus_Pol_polyprotein"/>
</dbReference>
<keyword evidence="7" id="KW-0695">RNA-directed DNA polymerase</keyword>
<evidence type="ECO:0000256" key="3">
    <source>
        <dbReference type="ARBA" id="ARBA00022695"/>
    </source>
</evidence>
<dbReference type="PROSITE" id="PS50994">
    <property type="entry name" value="INTEGRASE"/>
    <property type="match status" value="1"/>
</dbReference>
<dbReference type="GeneID" id="106817942"/>
<feature type="domain" description="Integrase catalytic" evidence="9">
    <location>
        <begin position="143"/>
        <end position="295"/>
    </location>
</feature>
<sequence>MEVDTVSYASRSLTDVERRYSQTEEALALVGACERFHAYLYGIEFEMLTDHKPLEGVVRYELATLGQLILRGTKLVIPTSLRKRTVQLAHEGHQGIVKTKQRLRTKVWWPGIDRAAEHVCRMCHECQLVGTPSPPEPLKRTELPTGPWQDLAADLLGPMPMGEYLLVVVDYYSRYFEIDVLKSVTSEKVIASMDNMFTTHGLASSVKTDNGPQFVSDKFESYMKNDIEHRRSTPLWPQASSEVERQNRTLLKSMKIAQAQNRDWKLELNKFLTAYRSTPHTTTGVSPAELLFGRKIRTKLPDVIRLGVSEEDATSRDSDVRERDANRKQKGKEYADSHRGTQKTDIEPEERVLMQRRYPCNKLSTRFEHEPYTVVGRCGSEIIVESPEGARYRRNVAHLKKYFADQPRERGTVTVKGDDDMVHLDDVIDVVCNQNISV</sequence>
<evidence type="ECO:0000256" key="8">
    <source>
        <dbReference type="SAM" id="MobiDB-lite"/>
    </source>
</evidence>
<dbReference type="Pfam" id="PF17921">
    <property type="entry name" value="Integrase_H2C2"/>
    <property type="match status" value="1"/>
</dbReference>
<evidence type="ECO:0000256" key="6">
    <source>
        <dbReference type="ARBA" id="ARBA00022801"/>
    </source>
</evidence>
<dbReference type="Proteomes" id="UP000695022">
    <property type="component" value="Unplaced"/>
</dbReference>
<gene>
    <name evidence="11" type="primary">LOC106817942</name>
</gene>
<dbReference type="InterPro" id="IPR041588">
    <property type="entry name" value="Integrase_H2C2"/>
</dbReference>
<evidence type="ECO:0000256" key="5">
    <source>
        <dbReference type="ARBA" id="ARBA00022759"/>
    </source>
</evidence>
<evidence type="ECO:0000313" key="10">
    <source>
        <dbReference type="Proteomes" id="UP000695022"/>
    </source>
</evidence>
<reference evidence="11" key="1">
    <citation type="submission" date="2025-08" db="UniProtKB">
        <authorList>
            <consortium name="RefSeq"/>
        </authorList>
    </citation>
    <scope>IDENTIFICATION</scope>
</reference>
<evidence type="ECO:0000259" key="9">
    <source>
        <dbReference type="PROSITE" id="PS50994"/>
    </source>
</evidence>
<dbReference type="InterPro" id="IPR041373">
    <property type="entry name" value="RT_RNaseH"/>
</dbReference>
<protein>
    <recommendedName>
        <fullName evidence="1">RNA-directed DNA polymerase</fullName>
        <ecNumber evidence="1">2.7.7.49</ecNumber>
    </recommendedName>
</protein>
<evidence type="ECO:0000256" key="2">
    <source>
        <dbReference type="ARBA" id="ARBA00022679"/>
    </source>
</evidence>
<dbReference type="Pfam" id="PF00665">
    <property type="entry name" value="rve"/>
    <property type="match status" value="1"/>
</dbReference>
<keyword evidence="10" id="KW-1185">Reference proteome</keyword>
<feature type="region of interest" description="Disordered" evidence="8">
    <location>
        <begin position="310"/>
        <end position="347"/>
    </location>
</feature>
<keyword evidence="3" id="KW-0548">Nucleotidyltransferase</keyword>
<evidence type="ECO:0000313" key="11">
    <source>
        <dbReference type="RefSeq" id="XP_014678136.1"/>
    </source>
</evidence>
<dbReference type="Gene3D" id="1.10.340.70">
    <property type="match status" value="1"/>
</dbReference>
<dbReference type="InterPro" id="IPR001584">
    <property type="entry name" value="Integrase_cat-core"/>
</dbReference>
<organism evidence="10 11">
    <name type="scientific">Priapulus caudatus</name>
    <name type="common">Priapulid worm</name>
    <dbReference type="NCBI Taxonomy" id="37621"/>
    <lineage>
        <taxon>Eukaryota</taxon>
        <taxon>Metazoa</taxon>
        <taxon>Ecdysozoa</taxon>
        <taxon>Scalidophora</taxon>
        <taxon>Priapulida</taxon>
        <taxon>Priapulimorpha</taxon>
        <taxon>Priapulimorphida</taxon>
        <taxon>Priapulidae</taxon>
        <taxon>Priapulus</taxon>
    </lineage>
</organism>
<dbReference type="PANTHER" id="PTHR37984">
    <property type="entry name" value="PROTEIN CBG26694"/>
    <property type="match status" value="1"/>
</dbReference>
<evidence type="ECO:0000256" key="1">
    <source>
        <dbReference type="ARBA" id="ARBA00012493"/>
    </source>
</evidence>
<dbReference type="RefSeq" id="XP_014678136.1">
    <property type="nucleotide sequence ID" value="XM_014822650.1"/>
</dbReference>
<dbReference type="Gene3D" id="3.30.420.10">
    <property type="entry name" value="Ribonuclease H-like superfamily/Ribonuclease H"/>
    <property type="match status" value="1"/>
</dbReference>
<feature type="compositionally biased region" description="Basic and acidic residues" evidence="8">
    <location>
        <begin position="313"/>
        <end position="347"/>
    </location>
</feature>
<accession>A0ABM1F115</accession>
<dbReference type="Pfam" id="PF17917">
    <property type="entry name" value="RT_RNaseH"/>
    <property type="match status" value="1"/>
</dbReference>
<name>A0ABM1F115_PRICU</name>
<proteinExistence type="predicted"/>
<dbReference type="SUPFAM" id="SSF56672">
    <property type="entry name" value="DNA/RNA polymerases"/>
    <property type="match status" value="1"/>
</dbReference>
<evidence type="ECO:0000256" key="7">
    <source>
        <dbReference type="ARBA" id="ARBA00022918"/>
    </source>
</evidence>